<dbReference type="EMBL" id="AP022612">
    <property type="protein sequence ID" value="BBZ36146.1"/>
    <property type="molecule type" value="Genomic_DNA"/>
</dbReference>
<dbReference type="AlphaFoldDB" id="A0A7I7Y3D7"/>
<dbReference type="Pfam" id="PF01039">
    <property type="entry name" value="Carboxyl_trans"/>
    <property type="match status" value="1"/>
</dbReference>
<dbReference type="SUPFAM" id="SSF52096">
    <property type="entry name" value="ClpP/crotonase"/>
    <property type="match status" value="2"/>
</dbReference>
<name>A0A7I7Y3D7_9MYCO</name>
<keyword evidence="1" id="KW-0808">Transferase</keyword>
<proteinExistence type="predicted"/>
<dbReference type="OrthoDB" id="9803706at2"/>
<dbReference type="RefSeq" id="WP_085151950.1">
    <property type="nucleotide sequence ID" value="NZ_AP022612.1"/>
</dbReference>
<accession>A0A7I7Y3D7</accession>
<sequence length="524" mass="55323">MPEADADLPADHLELLRRRALTEDEARPQAVERRHAAGGRTARENIADLVDSGSFLEYGRFTIAAQRARRSVEDLTANTPADGLIAGTARVNGDLFGPERSACAVLSYDYTVLAGTQGVFGHHKKDRLFELIERMRLPAVFFAEGGGGRPGDTDYPTVSSLEVRAFKLWASLSGLVPRIAVVKGRCFAGNAVIAGCSDLIVATADTSIGMGGPAMIAGGGLGEVAPDDVGPISVQEPNGVVDVVVPDEAAAVATAKRLLAYFQGPVAEFQAPDQLPLRTILPERARRAYPVNPIIETLADVDSVTFLRPRFAPEMVTALARIEGRPVGFIANNTMVMAGAITAAASDKAARFLQLCDAFGLPVISLVDCPGFMVGPDAESAALVRRASRMLVAGAALEVPLVAVILRRGYGLGAQAMTGGSMREPLLTAAWPGAHLGPMGLEGAVRLGLRKELDAIADPEEREARVRAATAAAQENAKALNAAAIFEIDDVIDPAETRSLIAATLSAAALHERGPRRTRFVDTW</sequence>
<keyword evidence="2" id="KW-1185">Reference proteome</keyword>
<evidence type="ECO:0000313" key="1">
    <source>
        <dbReference type="EMBL" id="BBZ36146.1"/>
    </source>
</evidence>
<dbReference type="InterPro" id="IPR011763">
    <property type="entry name" value="COA_CT_C"/>
</dbReference>
<gene>
    <name evidence="1" type="ORF">MCNF_47510</name>
</gene>
<keyword evidence="1" id="KW-0670">Pyruvate</keyword>
<dbReference type="GO" id="GO:0004658">
    <property type="term" value="F:propionyl-CoA carboxylase activity"/>
    <property type="evidence" value="ECO:0007669"/>
    <property type="project" value="TreeGrafter"/>
</dbReference>
<dbReference type="InterPro" id="IPR034733">
    <property type="entry name" value="AcCoA_carboxyl_beta"/>
</dbReference>
<reference evidence="1" key="1">
    <citation type="journal article" date="2019" name="Emerg. Microbes Infect.">
        <title>Comprehensive subspecies identification of 175 nontuberculous mycobacteria species based on 7547 genomic profiles.</title>
        <authorList>
            <person name="Matsumoto Y."/>
            <person name="Kinjo T."/>
            <person name="Motooka D."/>
            <person name="Nabeya D."/>
            <person name="Jung N."/>
            <person name="Uechi K."/>
            <person name="Horii T."/>
            <person name="Iida T."/>
            <person name="Fujita J."/>
            <person name="Nakamura S."/>
        </authorList>
    </citation>
    <scope>NUCLEOTIDE SEQUENCE [LARGE SCALE GENOMIC DNA]</scope>
    <source>
        <strain evidence="1">JCM 13671</strain>
    </source>
</reference>
<organism evidence="1 2">
    <name type="scientific">Mycolicibacterium confluentis</name>
    <dbReference type="NCBI Taxonomy" id="28047"/>
    <lineage>
        <taxon>Bacteria</taxon>
        <taxon>Bacillati</taxon>
        <taxon>Actinomycetota</taxon>
        <taxon>Actinomycetes</taxon>
        <taxon>Mycobacteriales</taxon>
        <taxon>Mycobacteriaceae</taxon>
        <taxon>Mycolicibacterium</taxon>
    </lineage>
</organism>
<dbReference type="Proteomes" id="UP000466931">
    <property type="component" value="Chromosome"/>
</dbReference>
<dbReference type="InterPro" id="IPR029045">
    <property type="entry name" value="ClpP/crotonase-like_dom_sf"/>
</dbReference>
<dbReference type="PROSITE" id="PS50989">
    <property type="entry name" value="COA_CT_CTER"/>
    <property type="match status" value="1"/>
</dbReference>
<protein>
    <submittedName>
        <fullName evidence="1">Putative carboxyl transferase/pyruvate carboxylase</fullName>
    </submittedName>
</protein>
<dbReference type="PANTHER" id="PTHR43842">
    <property type="entry name" value="PROPIONYL-COA CARBOXYLASE BETA CHAIN"/>
    <property type="match status" value="1"/>
</dbReference>
<dbReference type="GO" id="GO:0016740">
    <property type="term" value="F:transferase activity"/>
    <property type="evidence" value="ECO:0007669"/>
    <property type="project" value="UniProtKB-KW"/>
</dbReference>
<dbReference type="Gene3D" id="3.90.226.10">
    <property type="entry name" value="2-enoyl-CoA Hydratase, Chain A, domain 1"/>
    <property type="match status" value="2"/>
</dbReference>
<evidence type="ECO:0000313" key="2">
    <source>
        <dbReference type="Proteomes" id="UP000466931"/>
    </source>
</evidence>
<reference evidence="1" key="2">
    <citation type="submission" date="2020-02" db="EMBL/GenBank/DDBJ databases">
        <authorList>
            <person name="Matsumoto Y."/>
            <person name="Motooka D."/>
            <person name="Nakamura S."/>
        </authorList>
    </citation>
    <scope>NUCLEOTIDE SEQUENCE</scope>
    <source>
        <strain evidence="1">JCM 13671</strain>
    </source>
</reference>
<dbReference type="InterPro" id="IPR051047">
    <property type="entry name" value="AccD/PCCB"/>
</dbReference>
<dbReference type="PANTHER" id="PTHR43842:SF2">
    <property type="entry name" value="PROPIONYL-COA CARBOXYLASE BETA CHAIN, MITOCHONDRIAL"/>
    <property type="match status" value="1"/>
</dbReference>